<dbReference type="InterPro" id="IPR022419">
    <property type="entry name" value="Porphobilin_deaminase_cofac_BS"/>
</dbReference>
<evidence type="ECO:0000259" key="8">
    <source>
        <dbReference type="Pfam" id="PF03900"/>
    </source>
</evidence>
<comment type="caution">
    <text evidence="9">The sequence shown here is derived from an EMBL/GenBank/DDBJ whole genome shotgun (WGS) entry which is preliminary data.</text>
</comment>
<evidence type="ECO:0000256" key="6">
    <source>
        <dbReference type="SAM" id="MobiDB-lite"/>
    </source>
</evidence>
<dbReference type="PRINTS" id="PR00151">
    <property type="entry name" value="PORPHBDMNASE"/>
</dbReference>
<accession>A0ABU2FCC3</accession>
<dbReference type="EMBL" id="JAMQON010000002">
    <property type="protein sequence ID" value="MDS0259913.1"/>
    <property type="molecule type" value="Genomic_DNA"/>
</dbReference>
<dbReference type="EC" id="2.5.1.61" evidence="5"/>
<evidence type="ECO:0000313" key="10">
    <source>
        <dbReference type="Proteomes" id="UP001259659"/>
    </source>
</evidence>
<evidence type="ECO:0000256" key="1">
    <source>
        <dbReference type="ARBA" id="ARBA00001916"/>
    </source>
</evidence>
<dbReference type="PANTHER" id="PTHR11557:SF0">
    <property type="entry name" value="PORPHOBILINOGEN DEAMINASE"/>
    <property type="match status" value="1"/>
</dbReference>
<dbReference type="InterPro" id="IPR036803">
    <property type="entry name" value="Porphobilinogen_deaminase_C_sf"/>
</dbReference>
<feature type="region of interest" description="Disordered" evidence="6">
    <location>
        <begin position="356"/>
        <end position="379"/>
    </location>
</feature>
<dbReference type="InterPro" id="IPR000860">
    <property type="entry name" value="HemC"/>
</dbReference>
<evidence type="ECO:0000313" key="9">
    <source>
        <dbReference type="EMBL" id="MDS0259913.1"/>
    </source>
</evidence>
<evidence type="ECO:0000256" key="2">
    <source>
        <dbReference type="ARBA" id="ARBA00005638"/>
    </source>
</evidence>
<dbReference type="Pfam" id="PF01379">
    <property type="entry name" value="Porphobil_deam"/>
    <property type="match status" value="2"/>
</dbReference>
<name>A0ABU2FCC3_9EURY</name>
<dbReference type="Proteomes" id="UP001259659">
    <property type="component" value="Unassembled WGS sequence"/>
</dbReference>
<dbReference type="PANTHER" id="PTHR11557">
    <property type="entry name" value="PORPHOBILINOGEN DEAMINASE"/>
    <property type="match status" value="1"/>
</dbReference>
<reference evidence="9 10" key="1">
    <citation type="submission" date="2022-06" db="EMBL/GenBank/DDBJ databases">
        <title>Haloarcula sp. a new haloarchaeum isolate from saline soil.</title>
        <authorList>
            <person name="Strakova D."/>
            <person name="Galisteo C."/>
            <person name="Sanchez-Porro C."/>
            <person name="Ventosa A."/>
        </authorList>
    </citation>
    <scope>NUCLEOTIDE SEQUENCE [LARGE SCALE GENOMIC DNA]</scope>
    <source>
        <strain evidence="9 10">S1CR25-12</strain>
    </source>
</reference>
<feature type="domain" description="Porphobilinogen deaminase N-terminal" evidence="7">
    <location>
        <begin position="215"/>
        <end position="262"/>
    </location>
</feature>
<feature type="compositionally biased region" description="Basic and acidic residues" evidence="6">
    <location>
        <begin position="356"/>
        <end position="365"/>
    </location>
</feature>
<keyword evidence="4" id="KW-0627">Porphyrin biosynthesis</keyword>
<evidence type="ECO:0000256" key="5">
    <source>
        <dbReference type="NCBIfam" id="TIGR00212"/>
    </source>
</evidence>
<dbReference type="GO" id="GO:0004418">
    <property type="term" value="F:hydroxymethylbilane synthase activity"/>
    <property type="evidence" value="ECO:0007669"/>
    <property type="project" value="UniProtKB-EC"/>
</dbReference>
<keyword evidence="3 9" id="KW-0808">Transferase</keyword>
<dbReference type="NCBIfam" id="TIGR00212">
    <property type="entry name" value="hemC"/>
    <property type="match status" value="1"/>
</dbReference>
<comment type="similarity">
    <text evidence="2">Belongs to the HMBS family.</text>
</comment>
<dbReference type="Gene3D" id="3.40.190.10">
    <property type="entry name" value="Periplasmic binding protein-like II"/>
    <property type="match status" value="3"/>
</dbReference>
<evidence type="ECO:0000256" key="3">
    <source>
        <dbReference type="ARBA" id="ARBA00022679"/>
    </source>
</evidence>
<dbReference type="InterPro" id="IPR022418">
    <property type="entry name" value="Porphobilinogen_deaminase_C"/>
</dbReference>
<feature type="domain" description="Porphobilinogen deaminase C-terminal" evidence="8">
    <location>
        <begin position="281"/>
        <end position="349"/>
    </location>
</feature>
<protein>
    <recommendedName>
        <fullName evidence="5">Hydroxymethylbilane synthase</fullName>
        <ecNumber evidence="5">2.5.1.61</ecNumber>
    </recommendedName>
</protein>
<dbReference type="Pfam" id="PF03900">
    <property type="entry name" value="Porphobil_deamC"/>
    <property type="match status" value="1"/>
</dbReference>
<sequence>MTTSAETLRLATRGSDLAMRQAATVRDSLASRRLAVELETVTTTGDELTDELIHRLGKTGAFVHSLDEKVLAGELDAAVHSMKDMPTERPEELVVAGVPERAAAVDVLVTPDGAELDELPEGSVVGTSSLRRKAQLLAERPDLTVEPLRGNVDTRLEKLLAPSLQERHQERHEAEQERKEHVDDDDYEFPYDQDVEAWFNGLAELERRALEREPDTEYDAIVLARAGLDRAGLTHHVGTVELDPEQFVPAPGQGALAITAVDGEVAATINERLDDRRARVETTVERTILAELGGGCVAPIGIYATLAGGVVRTVVRVLSQDGTETIQVSRDLPAERHIDAARELAAELADRGARELIQSARRDSEGADEDAATAREEDE</sequence>
<evidence type="ECO:0000256" key="4">
    <source>
        <dbReference type="ARBA" id="ARBA00023244"/>
    </source>
</evidence>
<dbReference type="PROSITE" id="PS00533">
    <property type="entry name" value="PORPHOBILINOGEN_DEAM"/>
    <property type="match status" value="1"/>
</dbReference>
<feature type="domain" description="Porphobilinogen deaminase N-terminal" evidence="7">
    <location>
        <begin position="8"/>
        <end position="160"/>
    </location>
</feature>
<keyword evidence="10" id="KW-1185">Reference proteome</keyword>
<feature type="region of interest" description="Disordered" evidence="6">
    <location>
        <begin position="163"/>
        <end position="182"/>
    </location>
</feature>
<gene>
    <name evidence="9" type="primary">hemC</name>
    <name evidence="9" type="ORF">NDI56_10960</name>
</gene>
<proteinExistence type="inferred from homology"/>
<dbReference type="SUPFAM" id="SSF53850">
    <property type="entry name" value="Periplasmic binding protein-like II"/>
    <property type="match status" value="2"/>
</dbReference>
<organism evidence="9 10">
    <name type="scientific">Haloarcula saliterrae</name>
    <dbReference type="NCBI Taxonomy" id="2950534"/>
    <lineage>
        <taxon>Archaea</taxon>
        <taxon>Methanobacteriati</taxon>
        <taxon>Methanobacteriota</taxon>
        <taxon>Stenosarchaea group</taxon>
        <taxon>Halobacteria</taxon>
        <taxon>Halobacteriales</taxon>
        <taxon>Haloarculaceae</taxon>
        <taxon>Haloarcula</taxon>
    </lineage>
</organism>
<comment type="cofactor">
    <cofactor evidence="1">
        <name>dipyrromethane</name>
        <dbReference type="ChEBI" id="CHEBI:60342"/>
    </cofactor>
</comment>
<dbReference type="Gene3D" id="3.30.160.40">
    <property type="entry name" value="Porphobilinogen deaminase, C-terminal domain"/>
    <property type="match status" value="1"/>
</dbReference>
<dbReference type="SUPFAM" id="SSF54782">
    <property type="entry name" value="Porphobilinogen deaminase (hydroxymethylbilane synthase), C-terminal domain"/>
    <property type="match status" value="1"/>
</dbReference>
<feature type="compositionally biased region" description="Basic and acidic residues" evidence="6">
    <location>
        <begin position="165"/>
        <end position="182"/>
    </location>
</feature>
<evidence type="ECO:0000259" key="7">
    <source>
        <dbReference type="Pfam" id="PF01379"/>
    </source>
</evidence>
<dbReference type="RefSeq" id="WP_310919565.1">
    <property type="nucleotide sequence ID" value="NZ_JAMQON010000002.1"/>
</dbReference>
<dbReference type="InterPro" id="IPR022417">
    <property type="entry name" value="Porphobilin_deaminase_N"/>
</dbReference>